<dbReference type="InterPro" id="IPR000425">
    <property type="entry name" value="MIP"/>
</dbReference>
<proteinExistence type="inferred from homology"/>
<comment type="caution">
    <text evidence="9">The sequence shown here is derived from an EMBL/GenBank/DDBJ whole genome shotgun (WGS) entry which is preliminary data.</text>
</comment>
<feature type="transmembrane region" description="Helical" evidence="8">
    <location>
        <begin position="175"/>
        <end position="195"/>
    </location>
</feature>
<dbReference type="OrthoDB" id="3222at2759"/>
<reference evidence="9 10" key="1">
    <citation type="submission" date="2015-03" db="EMBL/GenBank/DDBJ databases">
        <authorList>
            <person name="Radwan O."/>
            <person name="Al-Naeli F.A."/>
            <person name="Rendon G.A."/>
            <person name="Fields C."/>
        </authorList>
    </citation>
    <scope>NUCLEOTIDE SEQUENCE [LARGE SCALE GENOMIC DNA]</scope>
    <source>
        <strain evidence="9">CR-DP1</strain>
    </source>
</reference>
<dbReference type="Gene3D" id="1.20.1080.10">
    <property type="entry name" value="Glycerol uptake facilitator protein"/>
    <property type="match status" value="1"/>
</dbReference>
<dbReference type="GO" id="GO:0015254">
    <property type="term" value="F:glycerol channel activity"/>
    <property type="evidence" value="ECO:0007669"/>
    <property type="project" value="TreeGrafter"/>
</dbReference>
<evidence type="ECO:0000313" key="9">
    <source>
        <dbReference type="EMBL" id="KKA29992.1"/>
    </source>
</evidence>
<dbReference type="PANTHER" id="PTHR43829">
    <property type="entry name" value="AQUAPORIN OR AQUAGLYCEROPORIN RELATED"/>
    <property type="match status" value="1"/>
</dbReference>
<keyword evidence="4 7" id="KW-0812">Transmembrane</keyword>
<evidence type="ECO:0000256" key="2">
    <source>
        <dbReference type="ARBA" id="ARBA00006175"/>
    </source>
</evidence>
<keyword evidence="3 7" id="KW-0813">Transport</keyword>
<dbReference type="InterPro" id="IPR022357">
    <property type="entry name" value="MIP_CS"/>
</dbReference>
<comment type="subcellular location">
    <subcellularLocation>
        <location evidence="1">Membrane</location>
        <topology evidence="1">Multi-pass membrane protein</topology>
    </subcellularLocation>
</comment>
<dbReference type="GO" id="GO:0015250">
    <property type="term" value="F:water channel activity"/>
    <property type="evidence" value="ECO:0007669"/>
    <property type="project" value="TreeGrafter"/>
</dbReference>
<feature type="transmembrane region" description="Helical" evidence="8">
    <location>
        <begin position="34"/>
        <end position="53"/>
    </location>
</feature>
<evidence type="ECO:0000256" key="7">
    <source>
        <dbReference type="RuleBase" id="RU000477"/>
    </source>
</evidence>
<keyword evidence="6 8" id="KW-0472">Membrane</keyword>
<dbReference type="NCBIfam" id="TIGR00861">
    <property type="entry name" value="MIP"/>
    <property type="match status" value="1"/>
</dbReference>
<gene>
    <name evidence="9" type="ORF">TD95_002975</name>
</gene>
<dbReference type="Proteomes" id="UP000033483">
    <property type="component" value="Unassembled WGS sequence"/>
</dbReference>
<dbReference type="GO" id="GO:0005886">
    <property type="term" value="C:plasma membrane"/>
    <property type="evidence" value="ECO:0007669"/>
    <property type="project" value="TreeGrafter"/>
</dbReference>
<name>A0A0F4ZHH9_9PEZI</name>
<evidence type="ECO:0000256" key="4">
    <source>
        <dbReference type="ARBA" id="ARBA00022692"/>
    </source>
</evidence>
<protein>
    <recommendedName>
        <fullName evidence="11">Aquaporin</fullName>
    </recommendedName>
</protein>
<dbReference type="Pfam" id="PF00230">
    <property type="entry name" value="MIP"/>
    <property type="match status" value="1"/>
</dbReference>
<evidence type="ECO:0000256" key="6">
    <source>
        <dbReference type="ARBA" id="ARBA00023136"/>
    </source>
</evidence>
<dbReference type="AlphaFoldDB" id="A0A0F4ZHH9"/>
<evidence type="ECO:0000256" key="1">
    <source>
        <dbReference type="ARBA" id="ARBA00004141"/>
    </source>
</evidence>
<dbReference type="InterPro" id="IPR023271">
    <property type="entry name" value="Aquaporin-like"/>
</dbReference>
<dbReference type="PANTHER" id="PTHR43829:SF9">
    <property type="entry name" value="AQUAPORIN-9"/>
    <property type="match status" value="1"/>
</dbReference>
<keyword evidence="10" id="KW-1185">Reference proteome</keyword>
<evidence type="ECO:0000256" key="3">
    <source>
        <dbReference type="ARBA" id="ARBA00022448"/>
    </source>
</evidence>
<accession>A0A0F4ZHH9</accession>
<evidence type="ECO:0000256" key="5">
    <source>
        <dbReference type="ARBA" id="ARBA00022989"/>
    </source>
</evidence>
<dbReference type="PROSITE" id="PS00221">
    <property type="entry name" value="MIP"/>
    <property type="match status" value="1"/>
</dbReference>
<sequence>MGVAINDLEKGSISDYDIQVYHQSERQTSKVLEYFLDFVSEMAGTFTMLWFGLGVNAQVFLSKNSAGSFLSINIAWGIGVFFGVLVGNRSGAHLNPAVTLTNVFLRGFPLRKFPIYLAGQVLGALVAALVIYANYLAPLSTFNNSPGDHSVSSGNSSAGIFATYPQSFMGFEGRFFSEFATSAMLMAGIYALDYTAKKGTTKVPMPIGLFFLITGLGMSSGWETAYALNPARDFGPRLATYFMGYGTEVFTGYNWYCWVPIAAPICGCLAGGILYDIVSGNPESPFRILLDWASNDSRKTEMMIHHAATGSTNSLDTIVAVPI</sequence>
<dbReference type="PRINTS" id="PR02019">
    <property type="entry name" value="AQUAPORIN7"/>
</dbReference>
<feature type="transmembrane region" description="Helical" evidence="8">
    <location>
        <begin position="65"/>
        <end position="86"/>
    </location>
</feature>
<evidence type="ECO:0000313" key="10">
    <source>
        <dbReference type="Proteomes" id="UP000033483"/>
    </source>
</evidence>
<keyword evidence="5 8" id="KW-1133">Transmembrane helix</keyword>
<dbReference type="InterPro" id="IPR050363">
    <property type="entry name" value="MIP/Aquaporin"/>
</dbReference>
<dbReference type="SUPFAM" id="SSF81338">
    <property type="entry name" value="Aquaporin-like"/>
    <property type="match status" value="1"/>
</dbReference>
<feature type="transmembrane region" description="Helical" evidence="8">
    <location>
        <begin position="253"/>
        <end position="278"/>
    </location>
</feature>
<feature type="transmembrane region" description="Helical" evidence="8">
    <location>
        <begin position="115"/>
        <end position="135"/>
    </location>
</feature>
<dbReference type="EMBL" id="LAEV01000595">
    <property type="protein sequence ID" value="KKA29992.1"/>
    <property type="molecule type" value="Genomic_DNA"/>
</dbReference>
<evidence type="ECO:0008006" key="11">
    <source>
        <dbReference type="Google" id="ProtNLM"/>
    </source>
</evidence>
<feature type="transmembrane region" description="Helical" evidence="8">
    <location>
        <begin position="207"/>
        <end position="228"/>
    </location>
</feature>
<dbReference type="PRINTS" id="PR00783">
    <property type="entry name" value="MINTRINSICP"/>
</dbReference>
<comment type="similarity">
    <text evidence="2 7">Belongs to the MIP/aquaporin (TC 1.A.8) family.</text>
</comment>
<organism evidence="9 10">
    <name type="scientific">Thielaviopsis punctulata</name>
    <dbReference type="NCBI Taxonomy" id="72032"/>
    <lineage>
        <taxon>Eukaryota</taxon>
        <taxon>Fungi</taxon>
        <taxon>Dikarya</taxon>
        <taxon>Ascomycota</taxon>
        <taxon>Pezizomycotina</taxon>
        <taxon>Sordariomycetes</taxon>
        <taxon>Hypocreomycetidae</taxon>
        <taxon>Microascales</taxon>
        <taxon>Ceratocystidaceae</taxon>
        <taxon>Thielaviopsis</taxon>
    </lineage>
</organism>
<evidence type="ECO:0000256" key="8">
    <source>
        <dbReference type="SAM" id="Phobius"/>
    </source>
</evidence>